<dbReference type="EMBL" id="JBHTCM010000010">
    <property type="protein sequence ID" value="MFC7333866.1"/>
    <property type="molecule type" value="Genomic_DNA"/>
</dbReference>
<dbReference type="SUPFAM" id="SSF52540">
    <property type="entry name" value="P-loop containing nucleoside triphosphate hydrolases"/>
    <property type="match status" value="2"/>
</dbReference>
<name>A0ABW2KX45_9PROT</name>
<dbReference type="PANTHER" id="PTHR12131:SF1">
    <property type="entry name" value="ATP-DEPENDENT RNA HELICASE SUPV3L1, MITOCHONDRIAL-RELATED"/>
    <property type="match status" value="1"/>
</dbReference>
<feature type="compositionally biased region" description="Basic and acidic residues" evidence="5">
    <location>
        <begin position="1013"/>
        <end position="1029"/>
    </location>
</feature>
<dbReference type="GO" id="GO:0004386">
    <property type="term" value="F:helicase activity"/>
    <property type="evidence" value="ECO:0007669"/>
    <property type="project" value="UniProtKB-KW"/>
</dbReference>
<keyword evidence="3 7" id="KW-0347">Helicase</keyword>
<evidence type="ECO:0000259" key="6">
    <source>
        <dbReference type="PROSITE" id="PS51194"/>
    </source>
</evidence>
<feature type="compositionally biased region" description="Low complexity" evidence="5">
    <location>
        <begin position="942"/>
        <end position="973"/>
    </location>
</feature>
<dbReference type="Pfam" id="PF00271">
    <property type="entry name" value="Helicase_C"/>
    <property type="match status" value="1"/>
</dbReference>
<feature type="region of interest" description="Disordered" evidence="5">
    <location>
        <begin position="797"/>
        <end position="1118"/>
    </location>
</feature>
<evidence type="ECO:0000313" key="8">
    <source>
        <dbReference type="Proteomes" id="UP001596456"/>
    </source>
</evidence>
<evidence type="ECO:0000256" key="3">
    <source>
        <dbReference type="ARBA" id="ARBA00022806"/>
    </source>
</evidence>
<evidence type="ECO:0000256" key="1">
    <source>
        <dbReference type="ARBA" id="ARBA00022741"/>
    </source>
</evidence>
<proteinExistence type="predicted"/>
<feature type="compositionally biased region" description="Low complexity" evidence="5">
    <location>
        <begin position="826"/>
        <end position="882"/>
    </location>
</feature>
<evidence type="ECO:0000256" key="4">
    <source>
        <dbReference type="ARBA" id="ARBA00022840"/>
    </source>
</evidence>
<evidence type="ECO:0000313" key="7">
    <source>
        <dbReference type="EMBL" id="MFC7333866.1"/>
    </source>
</evidence>
<keyword evidence="2" id="KW-0378">Hydrolase</keyword>
<organism evidence="7 8">
    <name type="scientific">Rhodocista pekingensis</name>
    <dbReference type="NCBI Taxonomy" id="201185"/>
    <lineage>
        <taxon>Bacteria</taxon>
        <taxon>Pseudomonadati</taxon>
        <taxon>Pseudomonadota</taxon>
        <taxon>Alphaproteobacteria</taxon>
        <taxon>Rhodospirillales</taxon>
        <taxon>Azospirillaceae</taxon>
        <taxon>Rhodocista</taxon>
    </lineage>
</organism>
<feature type="compositionally biased region" description="Basic residues" evidence="5">
    <location>
        <begin position="1034"/>
        <end position="1043"/>
    </location>
</feature>
<dbReference type="Pfam" id="PF22527">
    <property type="entry name" value="DEXQc_Suv3"/>
    <property type="match status" value="1"/>
</dbReference>
<dbReference type="RefSeq" id="WP_377359222.1">
    <property type="nucleotide sequence ID" value="NZ_JBHTCM010000010.1"/>
</dbReference>
<evidence type="ECO:0000256" key="5">
    <source>
        <dbReference type="SAM" id="MobiDB-lite"/>
    </source>
</evidence>
<reference evidence="8" key="1">
    <citation type="journal article" date="2019" name="Int. J. Syst. Evol. Microbiol.">
        <title>The Global Catalogue of Microorganisms (GCM) 10K type strain sequencing project: providing services to taxonomists for standard genome sequencing and annotation.</title>
        <authorList>
            <consortium name="The Broad Institute Genomics Platform"/>
            <consortium name="The Broad Institute Genome Sequencing Center for Infectious Disease"/>
            <person name="Wu L."/>
            <person name="Ma J."/>
        </authorList>
    </citation>
    <scope>NUCLEOTIDE SEQUENCE [LARGE SCALE GENOMIC DNA]</scope>
    <source>
        <strain evidence="8">CGMCC 1.16275</strain>
    </source>
</reference>
<dbReference type="InterPro" id="IPR001650">
    <property type="entry name" value="Helicase_C-like"/>
</dbReference>
<feature type="compositionally biased region" description="Basic residues" evidence="5">
    <location>
        <begin position="886"/>
        <end position="899"/>
    </location>
</feature>
<gene>
    <name evidence="7" type="ORF">ACFQPS_11895</name>
</gene>
<keyword evidence="8" id="KW-1185">Reference proteome</keyword>
<feature type="compositionally biased region" description="Gly residues" evidence="5">
    <location>
        <begin position="1067"/>
        <end position="1081"/>
    </location>
</feature>
<keyword evidence="1" id="KW-0547">Nucleotide-binding</keyword>
<dbReference type="InterPro" id="IPR050699">
    <property type="entry name" value="RNA-DNA_Helicase"/>
</dbReference>
<dbReference type="PROSITE" id="PS51194">
    <property type="entry name" value="HELICASE_CTER"/>
    <property type="match status" value="1"/>
</dbReference>
<accession>A0ABW2KX45</accession>
<feature type="compositionally biased region" description="Basic residues" evidence="5">
    <location>
        <begin position="978"/>
        <end position="992"/>
    </location>
</feature>
<protein>
    <submittedName>
        <fullName evidence="7">Helicase-related protein</fullName>
    </submittedName>
</protein>
<sequence>MSDAYTTGRPVSDQHGRVMAVLGPTNTGKTYLAMERMLAHRSGMIGFPLRLLARENYDKVVRLKGPKAVALVTGEEKIIPPAPQYWVCTVESMPLDRQVQFLAVDEIQLCADPERGHIFTDRLLHARGSEETMFLGADTIRGLIQKLVPRAEYISRPRFSNLSHAGHKKLTRLPPRSAIVAFSVTDVYAMAEMVRRSRGGTAVVMGALSPRTRNAQVAMYQAGDVDYLVATDAVGMGLNMDVDSVWFARLSKFDGHQPRRLKATEVAQIAGRAGRHLSDGLFGTTWDCEPMDEELVEAVENHSFPPLQTLMWRNADLDFRSLAALQRSLDARPFTPELIRAREADDQLALQILAKEAEVAALCTGPAAIRLLWEVCQVPDFRKVLSDAHTRLLGQMFRHLSAPGGRLPEDWVAGQVARLDRTEGDIDALVARIAHVRTWTYVSHRADWMADPAHWQERTRAIEDRLSDALHERLTQRFVDKRSAGLVKSLRDGRDLAGSVAASGEVMVEGHPVGQLQGLRFILDAEVAPEDQRALMTAARRALKDEIAARVRSLESAADDAFALADDGGVAWEGAPVGKLAPGPSVLRPEVRTLHDELLDGAQRDRVRQRLTRWVQEHVAAGLAPLLRLETAELTGGARGIAFQVAEALGALPRPPLEPLIAGLDKAQRRQLAALGLRLGFSHVFLPQLVKPRAVALRAMLWAVRHNQPLPAPVPPAGRVSVPAADLPGRLADAVGYPRIGPRAIRIDMLDRLEKELATRGRSGPLTAVGDLASLLGCSGEELGGVLTALGWRPRTLPAPQSQAAQPAAQSQIAQPQAAPAPEPTVPEAAVPEAAGDQDAPGPADTASDAIPEVAPDAAPDATADAAPETPVEAAPEATVTVWVRGRARRPDHRPRPAPRRAAPPAPAEADAADPAVVTATAEDSARRPRRRRRKARPPEAPATAVAAAPGSDTPPLEAPSAPDSPPEAAAETAEGRVRRKRGRRGGARRTGRPATPADTVQAGPDQPAGERPAGERQKAGRPPREKAAAPRPGHAKPGHAKPAHATSGQGRPARAGSPDRDRGHRGGTPGEAPGGKGGRPAGKPQPPRQPAPRPIDPDHPFAALAKLARQFERAGQE</sequence>
<dbReference type="Gene3D" id="3.40.50.300">
    <property type="entry name" value="P-loop containing nucleotide triphosphate hydrolases"/>
    <property type="match status" value="2"/>
</dbReference>
<dbReference type="Proteomes" id="UP001596456">
    <property type="component" value="Unassembled WGS sequence"/>
</dbReference>
<feature type="compositionally biased region" description="Low complexity" evidence="5">
    <location>
        <begin position="798"/>
        <end position="818"/>
    </location>
</feature>
<evidence type="ECO:0000256" key="2">
    <source>
        <dbReference type="ARBA" id="ARBA00022801"/>
    </source>
</evidence>
<feature type="compositionally biased region" description="Pro residues" evidence="5">
    <location>
        <begin position="1084"/>
        <end position="1095"/>
    </location>
</feature>
<feature type="domain" description="Helicase C-terminal" evidence="6">
    <location>
        <begin position="165"/>
        <end position="318"/>
    </location>
</feature>
<comment type="caution">
    <text evidence="7">The sequence shown here is derived from an EMBL/GenBank/DDBJ whole genome shotgun (WGS) entry which is preliminary data.</text>
</comment>
<dbReference type="InterPro" id="IPR027417">
    <property type="entry name" value="P-loop_NTPase"/>
</dbReference>
<keyword evidence="4" id="KW-0067">ATP-binding</keyword>
<dbReference type="InterPro" id="IPR055206">
    <property type="entry name" value="DEXQc_SUV3"/>
</dbReference>
<dbReference type="SMART" id="SM00490">
    <property type="entry name" value="HELICc"/>
    <property type="match status" value="1"/>
</dbReference>
<dbReference type="PANTHER" id="PTHR12131">
    <property type="entry name" value="ATP-DEPENDENT RNA AND DNA HELICASE"/>
    <property type="match status" value="1"/>
</dbReference>